<evidence type="ECO:0000313" key="2">
    <source>
        <dbReference type="Proteomes" id="UP001215280"/>
    </source>
</evidence>
<reference evidence="1" key="1">
    <citation type="submission" date="2023-03" db="EMBL/GenBank/DDBJ databases">
        <title>Massive genome expansion in bonnet fungi (Mycena s.s.) driven by repeated elements and novel gene families across ecological guilds.</title>
        <authorList>
            <consortium name="Lawrence Berkeley National Laboratory"/>
            <person name="Harder C.B."/>
            <person name="Miyauchi S."/>
            <person name="Viragh M."/>
            <person name="Kuo A."/>
            <person name="Thoen E."/>
            <person name="Andreopoulos B."/>
            <person name="Lu D."/>
            <person name="Skrede I."/>
            <person name="Drula E."/>
            <person name="Henrissat B."/>
            <person name="Morin E."/>
            <person name="Kohler A."/>
            <person name="Barry K."/>
            <person name="LaButti K."/>
            <person name="Morin E."/>
            <person name="Salamov A."/>
            <person name="Lipzen A."/>
            <person name="Mereny Z."/>
            <person name="Hegedus B."/>
            <person name="Baldrian P."/>
            <person name="Stursova M."/>
            <person name="Weitz H."/>
            <person name="Taylor A."/>
            <person name="Grigoriev I.V."/>
            <person name="Nagy L.G."/>
            <person name="Martin F."/>
            <person name="Kauserud H."/>
        </authorList>
    </citation>
    <scope>NUCLEOTIDE SEQUENCE</scope>
    <source>
        <strain evidence="1">CBHHK188m</strain>
    </source>
</reference>
<gene>
    <name evidence="1" type="ORF">DFH07DRAFT_81111</name>
</gene>
<comment type="caution">
    <text evidence="1">The sequence shown here is derived from an EMBL/GenBank/DDBJ whole genome shotgun (WGS) entry which is preliminary data.</text>
</comment>
<dbReference type="AlphaFoldDB" id="A0AAD7MZB0"/>
<keyword evidence="2" id="KW-1185">Reference proteome</keyword>
<proteinExistence type="predicted"/>
<dbReference type="Proteomes" id="UP001215280">
    <property type="component" value="Unassembled WGS sequence"/>
</dbReference>
<protein>
    <submittedName>
        <fullName evidence="1">Uncharacterized protein</fullName>
    </submittedName>
</protein>
<dbReference type="EMBL" id="JARJLG010000136">
    <property type="protein sequence ID" value="KAJ7738666.1"/>
    <property type="molecule type" value="Genomic_DNA"/>
</dbReference>
<sequence length="195" mass="22032">MSLRDRYQRLGALDDLEATLQKMQEAVDLTPVDHPERAGRLQNLALCFRDRYHKFEQPQDLDFISQYYRASFNTPAPSDPEPSWTAALGWASFSQEFCPMDCCTAYSAAFNLLPELLWMGHTIPIRQDAIHRLNIAHTASTATSICIALSDLVSGIQFIEQGLATTFQQVLQLRPDLDSLPPNQADELQRLSYAL</sequence>
<name>A0AAD7MZB0_9AGAR</name>
<accession>A0AAD7MZB0</accession>
<evidence type="ECO:0000313" key="1">
    <source>
        <dbReference type="EMBL" id="KAJ7738666.1"/>
    </source>
</evidence>
<organism evidence="1 2">
    <name type="scientific">Mycena maculata</name>
    <dbReference type="NCBI Taxonomy" id="230809"/>
    <lineage>
        <taxon>Eukaryota</taxon>
        <taxon>Fungi</taxon>
        <taxon>Dikarya</taxon>
        <taxon>Basidiomycota</taxon>
        <taxon>Agaricomycotina</taxon>
        <taxon>Agaricomycetes</taxon>
        <taxon>Agaricomycetidae</taxon>
        <taxon>Agaricales</taxon>
        <taxon>Marasmiineae</taxon>
        <taxon>Mycenaceae</taxon>
        <taxon>Mycena</taxon>
    </lineage>
</organism>